<name>A0A226WXQ3_CABSO</name>
<sequence>MFVLNTKPPEYNFAGTRVRLLMSGKETGGAFCMMEFFGPPNRATPLHVHEREEETIVVLEGVVDVTVDGKRVSVRAGETALLPRNVAHRLANNTELPSRYLIVCTPAGFDDFVDACADAQAGPVTPVPPQPEDIGRMREAAPRFGITLLPG</sequence>
<evidence type="ECO:0000259" key="1">
    <source>
        <dbReference type="Pfam" id="PF07883"/>
    </source>
</evidence>
<dbReference type="Pfam" id="PF07883">
    <property type="entry name" value="Cupin_2"/>
    <property type="match status" value="1"/>
</dbReference>
<protein>
    <submittedName>
        <fullName evidence="2">Putative conserved protein, contains double-stranded beta-helix protein</fullName>
    </submittedName>
</protein>
<dbReference type="InterPro" id="IPR014710">
    <property type="entry name" value="RmlC-like_jellyroll"/>
</dbReference>
<dbReference type="InterPro" id="IPR053146">
    <property type="entry name" value="QDO-like"/>
</dbReference>
<dbReference type="AlphaFoldDB" id="A0A226WXQ3"/>
<comment type="caution">
    <text evidence="2">The sequence shown here is derived from an EMBL/GenBank/DDBJ whole genome shotgun (WGS) entry which is preliminary data.</text>
</comment>
<proteinExistence type="predicted"/>
<dbReference type="RefSeq" id="WP_179258444.1">
    <property type="nucleotide sequence ID" value="NZ_MTHB01000181.1"/>
</dbReference>
<dbReference type="InterPro" id="IPR011051">
    <property type="entry name" value="RmlC_Cupin_sf"/>
</dbReference>
<organism evidence="2 3">
    <name type="scientific">Caballeronia sordidicola</name>
    <name type="common">Burkholderia sordidicola</name>
    <dbReference type="NCBI Taxonomy" id="196367"/>
    <lineage>
        <taxon>Bacteria</taxon>
        <taxon>Pseudomonadati</taxon>
        <taxon>Pseudomonadota</taxon>
        <taxon>Betaproteobacteria</taxon>
        <taxon>Burkholderiales</taxon>
        <taxon>Burkholderiaceae</taxon>
        <taxon>Caballeronia</taxon>
    </lineage>
</organism>
<dbReference type="SUPFAM" id="SSF51182">
    <property type="entry name" value="RmlC-like cupins"/>
    <property type="match status" value="1"/>
</dbReference>
<dbReference type="Proteomes" id="UP000214720">
    <property type="component" value="Unassembled WGS sequence"/>
</dbReference>
<dbReference type="Gene3D" id="2.60.120.10">
    <property type="entry name" value="Jelly Rolls"/>
    <property type="match status" value="1"/>
</dbReference>
<dbReference type="EMBL" id="MTHB01000181">
    <property type="protein sequence ID" value="OXC75388.1"/>
    <property type="molecule type" value="Genomic_DNA"/>
</dbReference>
<gene>
    <name evidence="2" type="ORF">BSU04_27235</name>
</gene>
<accession>A0A226WXQ3</accession>
<dbReference type="eggNOG" id="COG0662">
    <property type="taxonomic scope" value="Bacteria"/>
</dbReference>
<reference evidence="3" key="1">
    <citation type="submission" date="2017-01" db="EMBL/GenBank/DDBJ databases">
        <title>Genome Analysis of Deinococcus marmoris KOPRI26562.</title>
        <authorList>
            <person name="Kim J.H."/>
            <person name="Oh H.-M."/>
        </authorList>
    </citation>
    <scope>NUCLEOTIDE SEQUENCE [LARGE SCALE GENOMIC DNA]</scope>
    <source>
        <strain evidence="3">PAMC 26633</strain>
    </source>
</reference>
<dbReference type="PANTHER" id="PTHR36440">
    <property type="entry name" value="PUTATIVE (AFU_ORTHOLOGUE AFUA_8G07350)-RELATED"/>
    <property type="match status" value="1"/>
</dbReference>
<evidence type="ECO:0000313" key="3">
    <source>
        <dbReference type="Proteomes" id="UP000214720"/>
    </source>
</evidence>
<evidence type="ECO:0000313" key="2">
    <source>
        <dbReference type="EMBL" id="OXC75388.1"/>
    </source>
</evidence>
<dbReference type="PANTHER" id="PTHR36440:SF1">
    <property type="entry name" value="PUTATIVE (AFU_ORTHOLOGUE AFUA_8G07350)-RELATED"/>
    <property type="match status" value="1"/>
</dbReference>
<dbReference type="InterPro" id="IPR013096">
    <property type="entry name" value="Cupin_2"/>
</dbReference>
<feature type="domain" description="Cupin type-2" evidence="1">
    <location>
        <begin position="39"/>
        <end position="103"/>
    </location>
</feature>